<dbReference type="InterPro" id="IPR050491">
    <property type="entry name" value="AmpC-like"/>
</dbReference>
<keyword evidence="7" id="KW-0732">Signal</keyword>
<dbReference type="RefSeq" id="WP_108546334.1">
    <property type="nucleotide sequence ID" value="NZ_PYJM01000011.1"/>
</dbReference>
<dbReference type="SUPFAM" id="SSF56601">
    <property type="entry name" value="beta-lactamase/transpeptidase-like"/>
    <property type="match status" value="1"/>
</dbReference>
<dbReference type="Proteomes" id="UP000244178">
    <property type="component" value="Unassembled WGS sequence"/>
</dbReference>
<evidence type="ECO:0000259" key="8">
    <source>
        <dbReference type="Pfam" id="PF00144"/>
    </source>
</evidence>
<comment type="similarity">
    <text evidence="2 6">Belongs to the class-C beta-lactamase family.</text>
</comment>
<evidence type="ECO:0000256" key="1">
    <source>
        <dbReference type="ARBA" id="ARBA00001526"/>
    </source>
</evidence>
<dbReference type="EC" id="3.5.2.6" evidence="3 6"/>
<dbReference type="InterPro" id="IPR001586">
    <property type="entry name" value="Beta-lactam_class-C_AS"/>
</dbReference>
<proteinExistence type="inferred from homology"/>
<protein>
    <recommendedName>
        <fullName evidence="3 6">Beta-lactamase</fullName>
        <ecNumber evidence="3 6">3.5.2.6</ecNumber>
    </recommendedName>
</protein>
<dbReference type="AlphaFoldDB" id="A0A2T6GBL5"/>
<dbReference type="GO" id="GO:0008800">
    <property type="term" value="F:beta-lactamase activity"/>
    <property type="evidence" value="ECO:0007669"/>
    <property type="project" value="UniProtKB-UniRule"/>
</dbReference>
<gene>
    <name evidence="9" type="ORF">C5U62_30925</name>
</gene>
<comment type="caution">
    <text evidence="9">The sequence shown here is derived from an EMBL/GenBank/DDBJ whole genome shotgun (WGS) entry which is preliminary data.</text>
</comment>
<evidence type="ECO:0000256" key="7">
    <source>
        <dbReference type="SAM" id="SignalP"/>
    </source>
</evidence>
<name>A0A2T6GBL5_9PSED</name>
<dbReference type="EMBL" id="PYJM01000011">
    <property type="protein sequence ID" value="PUA41549.1"/>
    <property type="molecule type" value="Genomic_DNA"/>
</dbReference>
<dbReference type="Pfam" id="PF00144">
    <property type="entry name" value="Beta-lactamase"/>
    <property type="match status" value="1"/>
</dbReference>
<evidence type="ECO:0000313" key="10">
    <source>
        <dbReference type="Proteomes" id="UP000244178"/>
    </source>
</evidence>
<sequence>MRQITLTGRGLFGACALLLGASQALAETTPDSALKATVDATIRPLMQQQGIPGMAVAIIVDGKRHYFNYGVASKDNQRPVDHDTLFEVGSVSKTFTATLAAYAQASGKLALNDNASQYLPALRGSAFDGISLLQLGTYTAGGLPLQFPDDVKGEDKTLDYYNTWKPTFSPGIQRLYSNPSLGLFGYLAARSLGQPFDQLMEQTLFPKLGLKHSYVRVPQDQRSHYAQGYDKQNKPSRVGPGAMDSEAYGVKTSAADLLQFVAGNLQPGQLDATVQRAIASTQSGYYRVGDMTQGLGWERYAYPVPLARLLAGNSSAMALEPHPVQWLTPAQAPQADALYNKTGSTNGFGAYVLFVPGKQIGIVLLANKNYPNEERVKAAHGILSALEAVR</sequence>
<dbReference type="InterPro" id="IPR058136">
    <property type="entry name" value="AmpC"/>
</dbReference>
<dbReference type="PROSITE" id="PS00336">
    <property type="entry name" value="BETA_LACTAMASE_C"/>
    <property type="match status" value="1"/>
</dbReference>
<dbReference type="InterPro" id="IPR001466">
    <property type="entry name" value="Beta-lactam-related"/>
</dbReference>
<keyword evidence="4 6" id="KW-0378">Hydrolase</keyword>
<dbReference type="GO" id="GO:0046677">
    <property type="term" value="P:response to antibiotic"/>
    <property type="evidence" value="ECO:0007669"/>
    <property type="project" value="UniProtKB-UniRule"/>
</dbReference>
<feature type="signal peptide" evidence="7">
    <location>
        <begin position="1"/>
        <end position="26"/>
    </location>
</feature>
<dbReference type="GO" id="GO:0030288">
    <property type="term" value="C:outer membrane-bounded periplasmic space"/>
    <property type="evidence" value="ECO:0007669"/>
    <property type="project" value="InterPro"/>
</dbReference>
<dbReference type="Gene3D" id="3.40.710.10">
    <property type="entry name" value="DD-peptidase/beta-lactamase superfamily"/>
    <property type="match status" value="1"/>
</dbReference>
<organism evidence="9 10">
    <name type="scientific">Pseudomonas protegens</name>
    <dbReference type="NCBI Taxonomy" id="380021"/>
    <lineage>
        <taxon>Bacteria</taxon>
        <taxon>Pseudomonadati</taxon>
        <taxon>Pseudomonadota</taxon>
        <taxon>Gammaproteobacteria</taxon>
        <taxon>Pseudomonadales</taxon>
        <taxon>Pseudomonadaceae</taxon>
        <taxon>Pseudomonas</taxon>
    </lineage>
</organism>
<evidence type="ECO:0000256" key="2">
    <source>
        <dbReference type="ARBA" id="ARBA00007840"/>
    </source>
</evidence>
<reference evidence="9 10" key="1">
    <citation type="submission" date="2018-03" db="EMBL/GenBank/DDBJ databases">
        <title>Draft genome sequence of the plant growth promoting rhizobacterium Pseudomonas protegens strain BNJ-SS-45 isolated from wheat (Triticum aestivum) rhizosphere.</title>
        <authorList>
            <person name="Bajpai A."/>
            <person name="Shende K."/>
            <person name="Meena N."/>
            <person name="Upadhyayula S.R."/>
            <person name="Suravajhala P."/>
            <person name="Medicherla K.M."/>
            <person name="Johri B.N."/>
        </authorList>
    </citation>
    <scope>NUCLEOTIDE SEQUENCE [LARGE SCALE GENOMIC DNA]</scope>
    <source>
        <strain evidence="9 10">BNJ-SS-45</strain>
    </source>
</reference>
<dbReference type="GO" id="GO:0017001">
    <property type="term" value="P:antibiotic catabolic process"/>
    <property type="evidence" value="ECO:0007669"/>
    <property type="project" value="InterPro"/>
</dbReference>
<dbReference type="NCBIfam" id="NF033085">
    <property type="entry name" value="bla_class_C"/>
    <property type="match status" value="1"/>
</dbReference>
<evidence type="ECO:0000256" key="3">
    <source>
        <dbReference type="ARBA" id="ARBA00012865"/>
    </source>
</evidence>
<accession>A0A2T6GBL5</accession>
<feature type="chain" id="PRO_5015612013" description="Beta-lactamase" evidence="7">
    <location>
        <begin position="27"/>
        <end position="390"/>
    </location>
</feature>
<evidence type="ECO:0000256" key="4">
    <source>
        <dbReference type="ARBA" id="ARBA00022801"/>
    </source>
</evidence>
<dbReference type="InterPro" id="IPR012338">
    <property type="entry name" value="Beta-lactam/transpept-like"/>
</dbReference>
<dbReference type="PANTHER" id="PTHR46825:SF8">
    <property type="entry name" value="BETA-LACTAMASE-RELATED"/>
    <property type="match status" value="1"/>
</dbReference>
<evidence type="ECO:0000256" key="6">
    <source>
        <dbReference type="RuleBase" id="RU361140"/>
    </source>
</evidence>
<feature type="domain" description="Beta-lactamase-related" evidence="8">
    <location>
        <begin position="38"/>
        <end position="386"/>
    </location>
</feature>
<evidence type="ECO:0000256" key="5">
    <source>
        <dbReference type="ARBA" id="ARBA00023251"/>
    </source>
</evidence>
<evidence type="ECO:0000313" key="9">
    <source>
        <dbReference type="EMBL" id="PUA41549.1"/>
    </source>
</evidence>
<dbReference type="PANTHER" id="PTHR46825">
    <property type="entry name" value="D-ALANYL-D-ALANINE-CARBOXYPEPTIDASE/ENDOPEPTIDASE AMPH"/>
    <property type="match status" value="1"/>
</dbReference>
<keyword evidence="5 6" id="KW-0046">Antibiotic resistance</keyword>
<comment type="catalytic activity">
    <reaction evidence="1 6">
        <text>a beta-lactam + H2O = a substituted beta-amino acid</text>
        <dbReference type="Rhea" id="RHEA:20401"/>
        <dbReference type="ChEBI" id="CHEBI:15377"/>
        <dbReference type="ChEBI" id="CHEBI:35627"/>
        <dbReference type="ChEBI" id="CHEBI:140347"/>
        <dbReference type="EC" id="3.5.2.6"/>
    </reaction>
</comment>